<keyword evidence="6" id="KW-0808">Transferase</keyword>
<dbReference type="Proteomes" id="UP000006866">
    <property type="component" value="Chromosome"/>
</dbReference>
<reference evidence="17 18" key="2">
    <citation type="journal article" date="2011" name="Stand. Genomic Sci.">
        <title>Complete genome sequence of the extremely halophilic Halanaerobium praevalens type strain (GSL).</title>
        <authorList>
            <person name="Ivanova N."/>
            <person name="Sikorski J."/>
            <person name="Chertkov O."/>
            <person name="Nolan M."/>
            <person name="Lucas S."/>
            <person name="Hammon N."/>
            <person name="Deshpande S."/>
            <person name="Cheng J.F."/>
            <person name="Tapia R."/>
            <person name="Han C."/>
            <person name="Goodwin L."/>
            <person name="Pitluck S."/>
            <person name="Huntemann M."/>
            <person name="Liolios K."/>
            <person name="Pagani I."/>
            <person name="Mavromatis K."/>
            <person name="Ovchinikova G."/>
            <person name="Pati A."/>
            <person name="Chen A."/>
            <person name="Palaniappan K."/>
            <person name="Land M."/>
            <person name="Hauser L."/>
            <person name="Brambilla E.M."/>
            <person name="Kannan K.P."/>
            <person name="Rohde M."/>
            <person name="Tindall B.J."/>
            <person name="Goker M."/>
            <person name="Detter J.C."/>
            <person name="Woyke T."/>
            <person name="Bristow J."/>
            <person name="Eisen J.A."/>
            <person name="Markowitz V."/>
            <person name="Hugenholtz P."/>
            <person name="Kyrpides N.C."/>
            <person name="Klenk H.P."/>
            <person name="Lapidus A."/>
        </authorList>
    </citation>
    <scope>NUCLEOTIDE SEQUENCE [LARGE SCALE GENOMIC DNA]</scope>
    <source>
        <strain evidence="18">ATCC 33744 / DSM 2228 / GSL</strain>
    </source>
</reference>
<evidence type="ECO:0000256" key="1">
    <source>
        <dbReference type="ARBA" id="ARBA00000085"/>
    </source>
</evidence>
<dbReference type="STRING" id="572479.Hprae_1012"/>
<keyword evidence="12" id="KW-0902">Two-component regulatory system</keyword>
<dbReference type="Pfam" id="PF00672">
    <property type="entry name" value="HAMP"/>
    <property type="match status" value="1"/>
</dbReference>
<evidence type="ECO:0000256" key="9">
    <source>
        <dbReference type="ARBA" id="ARBA00022777"/>
    </source>
</evidence>
<dbReference type="GO" id="GO:0000155">
    <property type="term" value="F:phosphorelay sensor kinase activity"/>
    <property type="evidence" value="ECO:0007669"/>
    <property type="project" value="InterPro"/>
</dbReference>
<keyword evidence="5" id="KW-0597">Phosphoprotein</keyword>
<dbReference type="InterPro" id="IPR005467">
    <property type="entry name" value="His_kinase_dom"/>
</dbReference>
<dbReference type="InterPro" id="IPR036097">
    <property type="entry name" value="HisK_dim/P_sf"/>
</dbReference>
<dbReference type="HOGENOM" id="CLU_000445_89_6_9"/>
<evidence type="ECO:0000256" key="2">
    <source>
        <dbReference type="ARBA" id="ARBA00004651"/>
    </source>
</evidence>
<evidence type="ECO:0000256" key="14">
    <source>
        <dbReference type="SAM" id="Phobius"/>
    </source>
</evidence>
<dbReference type="InterPro" id="IPR003661">
    <property type="entry name" value="HisK_dim/P_dom"/>
</dbReference>
<dbReference type="SUPFAM" id="SSF158472">
    <property type="entry name" value="HAMP domain-like"/>
    <property type="match status" value="1"/>
</dbReference>
<dbReference type="InterPro" id="IPR004358">
    <property type="entry name" value="Sig_transdc_His_kin-like_C"/>
</dbReference>
<dbReference type="FunFam" id="3.30.565.10:FF:000006">
    <property type="entry name" value="Sensor histidine kinase WalK"/>
    <property type="match status" value="1"/>
</dbReference>
<feature type="domain" description="Histidine kinase" evidence="15">
    <location>
        <begin position="250"/>
        <end position="464"/>
    </location>
</feature>
<accession>E3DLC6</accession>
<comment type="catalytic activity">
    <reaction evidence="1">
        <text>ATP + protein L-histidine = ADP + protein N-phospho-L-histidine.</text>
        <dbReference type="EC" id="2.7.13.3"/>
    </reaction>
</comment>
<dbReference type="CDD" id="cd00082">
    <property type="entry name" value="HisKA"/>
    <property type="match status" value="1"/>
</dbReference>
<dbReference type="OrthoDB" id="9813151at2"/>
<evidence type="ECO:0000256" key="12">
    <source>
        <dbReference type="ARBA" id="ARBA00023012"/>
    </source>
</evidence>
<evidence type="ECO:0000256" key="6">
    <source>
        <dbReference type="ARBA" id="ARBA00022679"/>
    </source>
</evidence>
<dbReference type="SMART" id="SM00387">
    <property type="entry name" value="HATPase_c"/>
    <property type="match status" value="1"/>
</dbReference>
<dbReference type="SMART" id="SM00388">
    <property type="entry name" value="HisKA"/>
    <property type="match status" value="1"/>
</dbReference>
<keyword evidence="4" id="KW-1003">Cell membrane</keyword>
<dbReference type="PANTHER" id="PTHR45528:SF1">
    <property type="entry name" value="SENSOR HISTIDINE KINASE CPXA"/>
    <property type="match status" value="1"/>
</dbReference>
<evidence type="ECO:0000259" key="15">
    <source>
        <dbReference type="PROSITE" id="PS50109"/>
    </source>
</evidence>
<dbReference type="SMART" id="SM00304">
    <property type="entry name" value="HAMP"/>
    <property type="match status" value="1"/>
</dbReference>
<dbReference type="Pfam" id="PF02518">
    <property type="entry name" value="HATPase_c"/>
    <property type="match status" value="1"/>
</dbReference>
<protein>
    <recommendedName>
        <fullName evidence="3">histidine kinase</fullName>
        <ecNumber evidence="3">2.7.13.3</ecNumber>
    </recommendedName>
</protein>
<dbReference type="eggNOG" id="COG2770">
    <property type="taxonomic scope" value="Bacteria"/>
</dbReference>
<keyword evidence="13 14" id="KW-0472">Membrane</keyword>
<dbReference type="CDD" id="cd00075">
    <property type="entry name" value="HATPase"/>
    <property type="match status" value="1"/>
</dbReference>
<dbReference type="InterPro" id="IPR003660">
    <property type="entry name" value="HAMP_dom"/>
</dbReference>
<evidence type="ECO:0000256" key="8">
    <source>
        <dbReference type="ARBA" id="ARBA00022741"/>
    </source>
</evidence>
<dbReference type="CDD" id="cd06225">
    <property type="entry name" value="HAMP"/>
    <property type="match status" value="1"/>
</dbReference>
<feature type="transmembrane region" description="Helical" evidence="14">
    <location>
        <begin position="166"/>
        <end position="188"/>
    </location>
</feature>
<evidence type="ECO:0000256" key="5">
    <source>
        <dbReference type="ARBA" id="ARBA00022553"/>
    </source>
</evidence>
<evidence type="ECO:0000256" key="7">
    <source>
        <dbReference type="ARBA" id="ARBA00022692"/>
    </source>
</evidence>
<dbReference type="Gene3D" id="1.10.287.130">
    <property type="match status" value="1"/>
</dbReference>
<organism evidence="17 18">
    <name type="scientific">Halanaerobium praevalens (strain ATCC 33744 / DSM 2228 / GSL)</name>
    <dbReference type="NCBI Taxonomy" id="572479"/>
    <lineage>
        <taxon>Bacteria</taxon>
        <taxon>Bacillati</taxon>
        <taxon>Bacillota</taxon>
        <taxon>Clostridia</taxon>
        <taxon>Halanaerobiales</taxon>
        <taxon>Halanaerobiaceae</taxon>
        <taxon>Halanaerobium</taxon>
    </lineage>
</organism>
<dbReference type="Pfam" id="PF00512">
    <property type="entry name" value="HisKA"/>
    <property type="match status" value="1"/>
</dbReference>
<dbReference type="Gene3D" id="6.10.340.10">
    <property type="match status" value="1"/>
</dbReference>
<evidence type="ECO:0000256" key="13">
    <source>
        <dbReference type="ARBA" id="ARBA00023136"/>
    </source>
</evidence>
<keyword evidence="10" id="KW-0067">ATP-binding</keyword>
<sequence>MSKLGKKIFIIFLLLIILSLFLVGLFINFSIGEKFDDFINLQREKSIQELAELITEAAAKNDFKEVRSLVKNFSRTNKIPIWLQDEKGNFIYFSNQSRHMSNMMGNMGMNSSHLRMMNQLPDDFPGRNKKELIYSDGRKIFTLYWKELAAKNQLDSEIYNYFKKNIYQAIIFSAAIVIFLIIILSFIISKKITTPLIKLKNAALAVAQGDYKEKIEAKGQDELTELIEAFNLMTKKLKKLDKIRKESTSDLAHELRTPLTTLSGYLEAIEDGKLKADLATIKEMQEETKRITKLVENLNDFANAQNKVFNLKKEKINLKPIIKKVLKHFSKSIKDKNIELKLNLDSELYLNGDQDSLFQIVDNIIENAIKYNKQNGKIIIEAKKEKDYLIINFKDTGLGIKAKDLPYIFERFYRTDQSRNSKNQGSGIGLAVVKELVEAHNGKIKAQSNEQQGTIFKLKLPALKT</sequence>
<name>E3DLC6_HALPG</name>
<keyword evidence="8" id="KW-0547">Nucleotide-binding</keyword>
<dbReference type="InterPro" id="IPR036890">
    <property type="entry name" value="HATPase_C_sf"/>
</dbReference>
<dbReference type="PROSITE" id="PS50885">
    <property type="entry name" value="HAMP"/>
    <property type="match status" value="1"/>
</dbReference>
<dbReference type="InterPro" id="IPR050398">
    <property type="entry name" value="HssS/ArlS-like"/>
</dbReference>
<dbReference type="EMBL" id="CP002175">
    <property type="protein sequence ID" value="ADO77165.1"/>
    <property type="molecule type" value="Genomic_DNA"/>
</dbReference>
<keyword evidence="11 14" id="KW-1133">Transmembrane helix</keyword>
<dbReference type="PROSITE" id="PS50109">
    <property type="entry name" value="HIS_KIN"/>
    <property type="match status" value="1"/>
</dbReference>
<dbReference type="GO" id="GO:0005524">
    <property type="term" value="F:ATP binding"/>
    <property type="evidence" value="ECO:0007669"/>
    <property type="project" value="UniProtKB-KW"/>
</dbReference>
<dbReference type="SUPFAM" id="SSF55874">
    <property type="entry name" value="ATPase domain of HSP90 chaperone/DNA topoisomerase II/histidine kinase"/>
    <property type="match status" value="1"/>
</dbReference>
<evidence type="ECO:0000256" key="3">
    <source>
        <dbReference type="ARBA" id="ARBA00012438"/>
    </source>
</evidence>
<evidence type="ECO:0000259" key="16">
    <source>
        <dbReference type="PROSITE" id="PS50885"/>
    </source>
</evidence>
<dbReference type="EC" id="2.7.13.3" evidence="3"/>
<dbReference type="SUPFAM" id="SSF47384">
    <property type="entry name" value="Homodimeric domain of signal transducing histidine kinase"/>
    <property type="match status" value="1"/>
</dbReference>
<keyword evidence="9 17" id="KW-0418">Kinase</keyword>
<proteinExistence type="predicted"/>
<dbReference type="PANTHER" id="PTHR45528">
    <property type="entry name" value="SENSOR HISTIDINE KINASE CPXA"/>
    <property type="match status" value="1"/>
</dbReference>
<dbReference type="Gene3D" id="3.30.565.10">
    <property type="entry name" value="Histidine kinase-like ATPase, C-terminal domain"/>
    <property type="match status" value="1"/>
</dbReference>
<dbReference type="KEGG" id="hpk:Hprae_1012"/>
<dbReference type="eggNOG" id="COG5002">
    <property type="taxonomic scope" value="Bacteria"/>
</dbReference>
<keyword evidence="7 14" id="KW-0812">Transmembrane</keyword>
<gene>
    <name evidence="17" type="ordered locus">Hprae_1012</name>
</gene>
<feature type="domain" description="HAMP" evidence="16">
    <location>
        <begin position="190"/>
        <end position="242"/>
    </location>
</feature>
<dbReference type="PRINTS" id="PR00344">
    <property type="entry name" value="BCTRLSENSOR"/>
</dbReference>
<comment type="subcellular location">
    <subcellularLocation>
        <location evidence="2">Cell membrane</location>
        <topology evidence="2">Multi-pass membrane protein</topology>
    </subcellularLocation>
</comment>
<dbReference type="GO" id="GO:0005886">
    <property type="term" value="C:plasma membrane"/>
    <property type="evidence" value="ECO:0007669"/>
    <property type="project" value="UniProtKB-SubCell"/>
</dbReference>
<dbReference type="AlphaFoldDB" id="E3DLC6"/>
<evidence type="ECO:0000313" key="18">
    <source>
        <dbReference type="Proteomes" id="UP000006866"/>
    </source>
</evidence>
<evidence type="ECO:0000256" key="4">
    <source>
        <dbReference type="ARBA" id="ARBA00022475"/>
    </source>
</evidence>
<dbReference type="RefSeq" id="WP_014553198.1">
    <property type="nucleotide sequence ID" value="NC_017455.1"/>
</dbReference>
<dbReference type="InterPro" id="IPR003594">
    <property type="entry name" value="HATPase_dom"/>
</dbReference>
<evidence type="ECO:0000313" key="17">
    <source>
        <dbReference type="EMBL" id="ADO77165.1"/>
    </source>
</evidence>
<evidence type="ECO:0000256" key="10">
    <source>
        <dbReference type="ARBA" id="ARBA00022840"/>
    </source>
</evidence>
<reference evidence="18" key="1">
    <citation type="submission" date="2010-10" db="EMBL/GenBank/DDBJ databases">
        <title>The complete genome of Halanaerobium praevalens DSM 2228.</title>
        <authorList>
            <consortium name="US DOE Joint Genome Institute (JGI-PGF)"/>
            <person name="Lucas S."/>
            <person name="Copeland A."/>
            <person name="Lapidus A."/>
            <person name="Glavina del Rio T."/>
            <person name="Dalin E."/>
            <person name="Tice H."/>
            <person name="Bruce D."/>
            <person name="Goodwin L."/>
            <person name="Pitluck S."/>
            <person name="Kyrpides N."/>
            <person name="Mavromatis K."/>
            <person name="Ivanova N."/>
            <person name="Ovchinnikova G."/>
            <person name="Chertkov O."/>
            <person name="Detter J.C."/>
            <person name="Han C."/>
            <person name="Larimer F."/>
            <person name="Land M."/>
            <person name="Hauser L."/>
            <person name="Markowitz V."/>
            <person name="Cheng J.-F."/>
            <person name="Hugenholtz P."/>
            <person name="Woyke T."/>
            <person name="Wu D."/>
            <person name="Tindall B."/>
            <person name="Pomrenke H.G."/>
            <person name="Brambilla E."/>
            <person name="Klenk H.-P."/>
            <person name="Eisen J.A."/>
        </authorList>
    </citation>
    <scope>NUCLEOTIDE SEQUENCE [LARGE SCALE GENOMIC DNA]</scope>
    <source>
        <strain evidence="18">ATCC 33744 / DSM 2228 / GSL</strain>
    </source>
</reference>
<evidence type="ECO:0000256" key="11">
    <source>
        <dbReference type="ARBA" id="ARBA00022989"/>
    </source>
</evidence>
<dbReference type="PATRIC" id="fig|572479.3.peg.1023"/>
<keyword evidence="18" id="KW-1185">Reference proteome</keyword>